<dbReference type="Gene3D" id="3.40.50.300">
    <property type="entry name" value="P-loop containing nucleotide triphosphate hydrolases"/>
    <property type="match status" value="1"/>
</dbReference>
<dbReference type="GO" id="GO:0005524">
    <property type="term" value="F:ATP binding"/>
    <property type="evidence" value="ECO:0007669"/>
    <property type="project" value="UniProtKB-KW"/>
</dbReference>
<evidence type="ECO:0000256" key="17">
    <source>
        <dbReference type="ARBA" id="ARBA00030571"/>
    </source>
</evidence>
<proteinExistence type="inferred from homology"/>
<feature type="active site" description="GMP-histidine intermediate" evidence="18">
    <location>
        <position position="57"/>
    </location>
</feature>
<dbReference type="InterPro" id="IPR027417">
    <property type="entry name" value="P-loop_NTPase"/>
</dbReference>
<dbReference type="EC" id="2.7.7.62" evidence="9"/>
<comment type="caution">
    <text evidence="20">The sequence shown here is derived from an EMBL/GenBank/DDBJ whole genome shotgun (WGS) entry which is preliminary data.</text>
</comment>
<dbReference type="EMBL" id="JAERWK010000016">
    <property type="protein sequence ID" value="MBM9468159.1"/>
    <property type="molecule type" value="Genomic_DNA"/>
</dbReference>
<comment type="catalytic activity">
    <reaction evidence="1">
        <text>adenosylcob(III)inamide + ATP = adenosylcob(III)inamide phosphate + ADP + H(+)</text>
        <dbReference type="Rhea" id="RHEA:15769"/>
        <dbReference type="ChEBI" id="CHEBI:2480"/>
        <dbReference type="ChEBI" id="CHEBI:15378"/>
        <dbReference type="ChEBI" id="CHEBI:30616"/>
        <dbReference type="ChEBI" id="CHEBI:58502"/>
        <dbReference type="ChEBI" id="CHEBI:456216"/>
        <dbReference type="EC" id="2.7.1.156"/>
    </reaction>
</comment>
<evidence type="ECO:0000256" key="10">
    <source>
        <dbReference type="ARBA" id="ARBA00022573"/>
    </source>
</evidence>
<evidence type="ECO:0000313" key="20">
    <source>
        <dbReference type="EMBL" id="MBM9468159.1"/>
    </source>
</evidence>
<evidence type="ECO:0000256" key="19">
    <source>
        <dbReference type="PIRSR" id="PIRSR006135-2"/>
    </source>
</evidence>
<keyword evidence="20" id="KW-0548">Nucleotidyltransferase</keyword>
<dbReference type="SUPFAM" id="SSF52540">
    <property type="entry name" value="P-loop containing nucleoside triphosphate hydrolases"/>
    <property type="match status" value="1"/>
</dbReference>
<protein>
    <recommendedName>
        <fullName evidence="16">Adenosylcobinamide kinase</fullName>
        <ecNumber evidence="8">2.7.1.156</ecNumber>
        <ecNumber evidence="9">2.7.7.62</ecNumber>
    </recommendedName>
    <alternativeName>
        <fullName evidence="17">Adenosylcobinamide-phosphate guanylyltransferase</fullName>
    </alternativeName>
</protein>
<evidence type="ECO:0000256" key="12">
    <source>
        <dbReference type="ARBA" id="ARBA00022741"/>
    </source>
</evidence>
<evidence type="ECO:0000256" key="14">
    <source>
        <dbReference type="ARBA" id="ARBA00022840"/>
    </source>
</evidence>
<evidence type="ECO:0000256" key="8">
    <source>
        <dbReference type="ARBA" id="ARBA00012016"/>
    </source>
</evidence>
<feature type="binding site" evidence="19">
    <location>
        <position position="87"/>
    </location>
    <ligand>
        <name>GTP</name>
        <dbReference type="ChEBI" id="CHEBI:37565"/>
    </ligand>
</feature>
<keyword evidence="12 19" id="KW-0547">Nucleotide-binding</keyword>
<evidence type="ECO:0000256" key="9">
    <source>
        <dbReference type="ARBA" id="ARBA00012523"/>
    </source>
</evidence>
<evidence type="ECO:0000256" key="6">
    <source>
        <dbReference type="ARBA" id="ARBA00005159"/>
    </source>
</evidence>
<dbReference type="GO" id="GO:0043752">
    <property type="term" value="F:adenosylcobinamide kinase activity"/>
    <property type="evidence" value="ECO:0007669"/>
    <property type="project" value="UniProtKB-EC"/>
</dbReference>
<feature type="binding site" evidence="19">
    <location>
        <begin position="58"/>
        <end position="61"/>
    </location>
    <ligand>
        <name>GTP</name>
        <dbReference type="ChEBI" id="CHEBI:37565"/>
    </ligand>
</feature>
<evidence type="ECO:0000256" key="16">
    <source>
        <dbReference type="ARBA" id="ARBA00029570"/>
    </source>
</evidence>
<evidence type="ECO:0000256" key="13">
    <source>
        <dbReference type="ARBA" id="ARBA00022777"/>
    </source>
</evidence>
<keyword evidence="14" id="KW-0067">ATP-binding</keyword>
<sequence>MRSLITGGVRSGKSRLAESRIAQMADGGRGGPVTYLAPGPVPDPAVDLEWADRIERHRRRRPADWVTVETTDVAAALTRADGPVLLDDLGTWVTAVLDAGDSPDGTAGPSGWELPGDAAVDLVQAHVDALVAAWRTAPGPLVAVTNEVGLGVVPEHRSGRLFRDALGLANQHLAAACDEVLLVVAGRVLVLPA</sequence>
<dbReference type="PANTHER" id="PTHR34848:SF1">
    <property type="entry name" value="BIFUNCTIONAL ADENOSYLCOBALAMIN BIOSYNTHESIS PROTEIN COBU"/>
    <property type="match status" value="1"/>
</dbReference>
<keyword evidence="21" id="KW-1185">Reference proteome</keyword>
<dbReference type="PIRSF" id="PIRSF006135">
    <property type="entry name" value="CobU"/>
    <property type="match status" value="1"/>
</dbReference>
<dbReference type="AlphaFoldDB" id="A0A939C2E4"/>
<keyword evidence="10" id="KW-0169">Cobalamin biosynthesis</keyword>
<reference evidence="20" key="1">
    <citation type="submission" date="2021-01" db="EMBL/GenBank/DDBJ databases">
        <title>YIM 132084 draft genome.</title>
        <authorList>
            <person name="An D."/>
        </authorList>
    </citation>
    <scope>NUCLEOTIDE SEQUENCE</scope>
    <source>
        <strain evidence="20">YIM 132084</strain>
    </source>
</reference>
<comment type="catalytic activity">
    <reaction evidence="3">
        <text>adenosylcob(III)inamide + GTP = adenosylcob(III)inamide phosphate + GDP + H(+)</text>
        <dbReference type="Rhea" id="RHEA:15765"/>
        <dbReference type="ChEBI" id="CHEBI:2480"/>
        <dbReference type="ChEBI" id="CHEBI:15378"/>
        <dbReference type="ChEBI" id="CHEBI:37565"/>
        <dbReference type="ChEBI" id="CHEBI:58189"/>
        <dbReference type="ChEBI" id="CHEBI:58502"/>
        <dbReference type="EC" id="2.7.1.156"/>
    </reaction>
</comment>
<comment type="function">
    <text evidence="4">Catalyzes ATP-dependent phosphorylation of adenosylcobinamide and addition of GMP to adenosylcobinamide phosphate.</text>
</comment>
<dbReference type="PANTHER" id="PTHR34848">
    <property type="match status" value="1"/>
</dbReference>
<gene>
    <name evidence="20" type="ORF">JL106_12805</name>
</gene>
<dbReference type="EC" id="2.7.1.156" evidence="8"/>
<evidence type="ECO:0000256" key="2">
    <source>
        <dbReference type="ARBA" id="ARBA00000711"/>
    </source>
</evidence>
<feature type="binding site" evidence="19">
    <location>
        <position position="69"/>
    </location>
    <ligand>
        <name>GTP</name>
        <dbReference type="ChEBI" id="CHEBI:37565"/>
    </ligand>
</feature>
<dbReference type="GO" id="GO:0009236">
    <property type="term" value="P:cobalamin biosynthetic process"/>
    <property type="evidence" value="ECO:0007669"/>
    <property type="project" value="UniProtKB-KW"/>
</dbReference>
<keyword evidence="11" id="KW-0808">Transferase</keyword>
<dbReference type="GO" id="GO:0008820">
    <property type="term" value="F:cobinamide phosphate guanylyltransferase activity"/>
    <property type="evidence" value="ECO:0007669"/>
    <property type="project" value="UniProtKB-EC"/>
</dbReference>
<evidence type="ECO:0000256" key="4">
    <source>
        <dbReference type="ARBA" id="ARBA00003889"/>
    </source>
</evidence>
<evidence type="ECO:0000256" key="1">
    <source>
        <dbReference type="ARBA" id="ARBA00000312"/>
    </source>
</evidence>
<evidence type="ECO:0000256" key="7">
    <source>
        <dbReference type="ARBA" id="ARBA00007490"/>
    </source>
</evidence>
<dbReference type="CDD" id="cd00544">
    <property type="entry name" value="CobU"/>
    <property type="match status" value="1"/>
</dbReference>
<evidence type="ECO:0000256" key="11">
    <source>
        <dbReference type="ARBA" id="ARBA00022679"/>
    </source>
</evidence>
<evidence type="ECO:0000313" key="21">
    <source>
        <dbReference type="Proteomes" id="UP000663792"/>
    </source>
</evidence>
<feature type="binding site" evidence="19">
    <location>
        <begin position="37"/>
        <end position="39"/>
    </location>
    <ligand>
        <name>GTP</name>
        <dbReference type="ChEBI" id="CHEBI:37565"/>
    </ligand>
</feature>
<evidence type="ECO:0000256" key="3">
    <source>
        <dbReference type="ARBA" id="ARBA00001522"/>
    </source>
</evidence>
<evidence type="ECO:0000256" key="5">
    <source>
        <dbReference type="ARBA" id="ARBA00004692"/>
    </source>
</evidence>
<organism evidence="20 21">
    <name type="scientific">Nakamurella leprariae</name>
    <dbReference type="NCBI Taxonomy" id="2803911"/>
    <lineage>
        <taxon>Bacteria</taxon>
        <taxon>Bacillati</taxon>
        <taxon>Actinomycetota</taxon>
        <taxon>Actinomycetes</taxon>
        <taxon>Nakamurellales</taxon>
        <taxon>Nakamurellaceae</taxon>
        <taxon>Nakamurella</taxon>
    </lineage>
</organism>
<dbReference type="Pfam" id="PF02283">
    <property type="entry name" value="CobU"/>
    <property type="match status" value="1"/>
</dbReference>
<dbReference type="InterPro" id="IPR003203">
    <property type="entry name" value="CobU/CobP"/>
</dbReference>
<comment type="pathway">
    <text evidence="5">Cofactor biosynthesis; adenosylcobalamin biosynthesis; adenosylcobalamin from cob(II)yrinate a,c-diamide: step 6/7.</text>
</comment>
<dbReference type="Proteomes" id="UP000663792">
    <property type="component" value="Unassembled WGS sequence"/>
</dbReference>
<evidence type="ECO:0000256" key="18">
    <source>
        <dbReference type="PIRSR" id="PIRSR006135-1"/>
    </source>
</evidence>
<accession>A0A939C2E4</accession>
<comment type="catalytic activity">
    <reaction evidence="2">
        <text>adenosylcob(III)inamide phosphate + GTP + H(+) = adenosylcob(III)inamide-GDP + diphosphate</text>
        <dbReference type="Rhea" id="RHEA:22712"/>
        <dbReference type="ChEBI" id="CHEBI:15378"/>
        <dbReference type="ChEBI" id="CHEBI:33019"/>
        <dbReference type="ChEBI" id="CHEBI:37565"/>
        <dbReference type="ChEBI" id="CHEBI:58502"/>
        <dbReference type="ChEBI" id="CHEBI:60487"/>
        <dbReference type="EC" id="2.7.7.62"/>
    </reaction>
</comment>
<keyword evidence="15 19" id="KW-0342">GTP-binding</keyword>
<dbReference type="GO" id="GO:0005525">
    <property type="term" value="F:GTP binding"/>
    <property type="evidence" value="ECO:0007669"/>
    <property type="project" value="UniProtKB-KW"/>
</dbReference>
<evidence type="ECO:0000256" key="15">
    <source>
        <dbReference type="ARBA" id="ARBA00023134"/>
    </source>
</evidence>
<comment type="similarity">
    <text evidence="7">Belongs to the CobU/CobP family.</text>
</comment>
<comment type="pathway">
    <text evidence="6">Cofactor biosynthesis; adenosylcobalamin biosynthesis; adenosylcobalamin from cob(II)yrinate a,c-diamide: step 5/7.</text>
</comment>
<name>A0A939C2E4_9ACTN</name>
<keyword evidence="13 20" id="KW-0418">Kinase</keyword>
<feature type="binding site" evidence="19">
    <location>
        <begin position="7"/>
        <end position="14"/>
    </location>
    <ligand>
        <name>GTP</name>
        <dbReference type="ChEBI" id="CHEBI:37565"/>
    </ligand>
</feature>